<comment type="caution">
    <text evidence="4">The sequence shown here is derived from an EMBL/GenBank/DDBJ whole genome shotgun (WGS) entry which is preliminary data.</text>
</comment>
<evidence type="ECO:0000313" key="5">
    <source>
        <dbReference type="Proteomes" id="UP000790347"/>
    </source>
</evidence>
<dbReference type="GO" id="GO:0016787">
    <property type="term" value="F:hydrolase activity"/>
    <property type="evidence" value="ECO:0007669"/>
    <property type="project" value="TreeGrafter"/>
</dbReference>
<proteinExistence type="predicted"/>
<dbReference type="SUPFAM" id="SSF63829">
    <property type="entry name" value="Calcium-dependent phosphotriesterase"/>
    <property type="match status" value="1"/>
</dbReference>
<evidence type="ECO:0000313" key="4">
    <source>
        <dbReference type="EMBL" id="KAH9521116.1"/>
    </source>
</evidence>
<reference evidence="3" key="2">
    <citation type="submission" date="2020-06" db="EMBL/GenBank/DDBJ databases">
        <authorList>
            <person name="Ji K."/>
            <person name="Li J."/>
        </authorList>
    </citation>
    <scope>NUCLEOTIDE SEQUENCE</scope>
    <source>
        <strain evidence="3">JKM2019</strain>
        <tissue evidence="3">Whole body</tissue>
    </source>
</reference>
<evidence type="ECO:0000256" key="1">
    <source>
        <dbReference type="SAM" id="Phobius"/>
    </source>
</evidence>
<dbReference type="InterPro" id="IPR013658">
    <property type="entry name" value="SGL"/>
</dbReference>
<evidence type="ECO:0000259" key="2">
    <source>
        <dbReference type="Pfam" id="PF08450"/>
    </source>
</evidence>
<dbReference type="PANTHER" id="PTHR10426:SF88">
    <property type="entry name" value="ADIPOCYTE PLASMA MEMBRANE-ASSOCIATED PROTEIN HEMOMUCIN-RELATED"/>
    <property type="match status" value="1"/>
</dbReference>
<dbReference type="Gene3D" id="2.120.10.30">
    <property type="entry name" value="TolB, C-terminal domain"/>
    <property type="match status" value="1"/>
</dbReference>
<dbReference type="AlphaFoldDB" id="A0A922I336"/>
<dbReference type="PANTHER" id="PTHR10426">
    <property type="entry name" value="STRICTOSIDINE SYNTHASE-RELATED"/>
    <property type="match status" value="1"/>
</dbReference>
<sequence>MAFQIKDLFSLLYKTTFDILFYTTVISIIFGLLPDQFFNDFPIIPMKYDNEHFYKGLYGFEWNDHLVSKAKMIAINQVHGPESLADIGDYIYTGILGGRIVRIHKQTEQIDEIVRYNNSKECQHEKLKAGNCGRFLGLREQGDNLYVLEASTGIYRVDLRKGELIHLSKHLIPENESAIINDLVFDPKHSEIVYITVSSSKWSLDRIAWSIVDHDKSGYVLALNLSTGQSHRIADGFALANGIEITADQKYLLICQTTDFSILKVDLDNVRKIFLSKQSALKADQLEIFGQRLPGEVDNIRLDKSTGDLLIGMFTVRPYSKVLRDYLAQWPFIRKSFARTAYALYLLLDYIDAKVISNAAIEQLRDDLYTGHIVYKALPQRDGAVIRLDSKTGHIKQIFGSSKFFGISEAIIDTQGDLYYGSFRNSFIGRISKNDHQS</sequence>
<feature type="domain" description="SMP-30/Gluconolactonase/LRE-like region" evidence="2">
    <location>
        <begin position="91"/>
        <end position="314"/>
    </location>
</feature>
<dbReference type="InterPro" id="IPR011042">
    <property type="entry name" value="6-blade_b-propeller_TolB-like"/>
</dbReference>
<accession>A0A922I336</accession>
<keyword evidence="1" id="KW-1133">Transmembrane helix</keyword>
<keyword evidence="5" id="KW-1185">Reference proteome</keyword>
<dbReference type="Proteomes" id="UP000828236">
    <property type="component" value="Unassembled WGS sequence"/>
</dbReference>
<protein>
    <submittedName>
        <fullName evidence="3">Strictosidine synthase/gluconolaconase-like protein</fullName>
    </submittedName>
</protein>
<dbReference type="EMBL" id="ASGP02000002">
    <property type="protein sequence ID" value="KAH9521116.1"/>
    <property type="molecule type" value="Genomic_DNA"/>
</dbReference>
<keyword evidence="1" id="KW-0472">Membrane</keyword>
<reference evidence="4" key="1">
    <citation type="submission" date="2013-05" db="EMBL/GenBank/DDBJ databases">
        <authorList>
            <person name="Yim A.K.Y."/>
            <person name="Chan T.F."/>
            <person name="Ji K.M."/>
            <person name="Liu X.Y."/>
            <person name="Zhou J.W."/>
            <person name="Li R.Q."/>
            <person name="Yang K.Y."/>
            <person name="Li J."/>
            <person name="Li M."/>
            <person name="Law P.T.W."/>
            <person name="Wu Y.L."/>
            <person name="Cai Z.L."/>
            <person name="Qin H."/>
            <person name="Bao Y."/>
            <person name="Leung R.K.K."/>
            <person name="Ng P.K.S."/>
            <person name="Zou J."/>
            <person name="Zhong X.J."/>
            <person name="Ran P.X."/>
            <person name="Zhong N.S."/>
            <person name="Liu Z.G."/>
            <person name="Tsui S.K.W."/>
        </authorList>
    </citation>
    <scope>NUCLEOTIDE SEQUENCE</scope>
    <source>
        <strain evidence="4">Derf</strain>
        <tissue evidence="4">Whole organism</tissue>
    </source>
</reference>
<name>A0A922I336_DERFA</name>
<reference evidence="3" key="3">
    <citation type="journal article" date="2021" name="World Allergy Organ. J.">
        <title>Chromosome-level assembly of Dermatophagoides farinae genome and transcriptome reveals two novel allergens Der f 37 and Der f 39.</title>
        <authorList>
            <person name="Chen J."/>
            <person name="Cai Z."/>
            <person name="Fan D."/>
            <person name="Hu J."/>
            <person name="Hou Y."/>
            <person name="He Y."/>
            <person name="Zhang Z."/>
            <person name="Zhao Z."/>
            <person name="Gao P."/>
            <person name="Hu W."/>
            <person name="Sun J."/>
            <person name="Li J."/>
            <person name="Ji K."/>
        </authorList>
    </citation>
    <scope>NUCLEOTIDE SEQUENCE</scope>
    <source>
        <strain evidence="3">JKM2019</strain>
    </source>
</reference>
<reference evidence="4" key="4">
    <citation type="journal article" date="2022" name="Res Sq">
        <title>Comparative Genomics Reveals Insights into the Divergent Evolution of Astigmatic Mites and Household Pest Adaptations.</title>
        <authorList>
            <person name="Xiong Q."/>
            <person name="Wan A.T.-Y."/>
            <person name="Liu X.-Y."/>
            <person name="Fung C.S.-H."/>
            <person name="Xiao X."/>
            <person name="Malainual N."/>
            <person name="Hou J."/>
            <person name="Wang L."/>
            <person name="Wang M."/>
            <person name="Yang K."/>
            <person name="Cui Y."/>
            <person name="Leung E."/>
            <person name="Nong W."/>
            <person name="Shin S.-K."/>
            <person name="Au S."/>
            <person name="Jeong K.Y."/>
            <person name="Chew F.T."/>
            <person name="Hui J."/>
            <person name="Leung T.F."/>
            <person name="Tungtrongchitr A."/>
            <person name="Zhong N."/>
            <person name="Liu Z."/>
            <person name="Tsui S."/>
        </authorList>
    </citation>
    <scope>NUCLEOTIDE SEQUENCE</scope>
    <source>
        <strain evidence="4">Derf</strain>
        <tissue evidence="4">Whole organism</tissue>
    </source>
</reference>
<dbReference type="EMBL" id="SDOV01000005">
    <property type="protein sequence ID" value="KAH7640277.1"/>
    <property type="molecule type" value="Genomic_DNA"/>
</dbReference>
<dbReference type="Pfam" id="PF08450">
    <property type="entry name" value="SGL"/>
    <property type="match status" value="1"/>
</dbReference>
<evidence type="ECO:0000313" key="3">
    <source>
        <dbReference type="EMBL" id="KAH7640277.1"/>
    </source>
</evidence>
<keyword evidence="1" id="KW-0812">Transmembrane</keyword>
<dbReference type="Proteomes" id="UP000790347">
    <property type="component" value="Unassembled WGS sequence"/>
</dbReference>
<gene>
    <name evidence="4" type="ORF">DERF_004790</name>
    <name evidence="3" type="ORF">HUG17_7744</name>
</gene>
<dbReference type="GO" id="GO:0012505">
    <property type="term" value="C:endomembrane system"/>
    <property type="evidence" value="ECO:0007669"/>
    <property type="project" value="TreeGrafter"/>
</dbReference>
<feature type="transmembrane region" description="Helical" evidence="1">
    <location>
        <begin position="12"/>
        <end position="33"/>
    </location>
</feature>
<organism evidence="4 5">
    <name type="scientific">Dermatophagoides farinae</name>
    <name type="common">American house dust mite</name>
    <dbReference type="NCBI Taxonomy" id="6954"/>
    <lineage>
        <taxon>Eukaryota</taxon>
        <taxon>Metazoa</taxon>
        <taxon>Ecdysozoa</taxon>
        <taxon>Arthropoda</taxon>
        <taxon>Chelicerata</taxon>
        <taxon>Arachnida</taxon>
        <taxon>Acari</taxon>
        <taxon>Acariformes</taxon>
        <taxon>Sarcoptiformes</taxon>
        <taxon>Astigmata</taxon>
        <taxon>Psoroptidia</taxon>
        <taxon>Analgoidea</taxon>
        <taxon>Pyroglyphidae</taxon>
        <taxon>Dermatophagoidinae</taxon>
        <taxon>Dermatophagoides</taxon>
    </lineage>
</organism>